<dbReference type="AlphaFoldDB" id="A0A0M0EI37"/>
<dbReference type="GO" id="GO:0008851">
    <property type="term" value="F:ethanolamine ammonia-lyase activity"/>
    <property type="evidence" value="ECO:0007669"/>
    <property type="project" value="UniProtKB-UniRule"/>
</dbReference>
<comment type="catalytic activity">
    <reaction evidence="5">
        <text>ethanolamine = acetaldehyde + NH4(+)</text>
        <dbReference type="Rhea" id="RHEA:15313"/>
        <dbReference type="ChEBI" id="CHEBI:15343"/>
        <dbReference type="ChEBI" id="CHEBI:28938"/>
        <dbReference type="ChEBI" id="CHEBI:57603"/>
        <dbReference type="EC" id="4.3.1.7"/>
    </reaction>
</comment>
<dbReference type="Gene3D" id="1.10.30.40">
    <property type="entry name" value="Ethanolamine ammonia-lyase light chain (EutC), N-terminal domain"/>
    <property type="match status" value="1"/>
</dbReference>
<dbReference type="InterPro" id="IPR009246">
    <property type="entry name" value="EutC"/>
</dbReference>
<comment type="function">
    <text evidence="5">Catalyzes the deamination of various vicinal amino-alcohols to oxo compounds. Allows this organism to utilize ethanolamine as the sole source of nitrogen and carbon in the presence of external vitamin B12.</text>
</comment>
<comment type="similarity">
    <text evidence="5">Belongs to the EutC family.</text>
</comment>
<evidence type="ECO:0000313" key="6">
    <source>
        <dbReference type="EMBL" id="KON64576.1"/>
    </source>
</evidence>
<dbReference type="PATRIC" id="fig|33995.3.peg.2195"/>
<dbReference type="Pfam" id="PF05985">
    <property type="entry name" value="EutC"/>
    <property type="match status" value="1"/>
</dbReference>
<accession>A0A0M0EI37</accession>
<name>A0A0M0EI37_KOMEU</name>
<protein>
    <recommendedName>
        <fullName evidence="5">Ethanolamine ammonia-lyase small subunit</fullName>
        <shortName evidence="5">EAL small subunit</shortName>
        <ecNumber evidence="5">4.3.1.7</ecNumber>
    </recommendedName>
</protein>
<comment type="pathway">
    <text evidence="5">Amine and polyamine degradation; ethanolamine degradation.</text>
</comment>
<keyword evidence="2 5" id="KW-0456">Lyase</keyword>
<dbReference type="GO" id="GO:0046336">
    <property type="term" value="P:ethanolamine catabolic process"/>
    <property type="evidence" value="ECO:0007669"/>
    <property type="project" value="UniProtKB-UniRule"/>
</dbReference>
<dbReference type="GO" id="GO:0009350">
    <property type="term" value="C:ethanolamine ammonia-lyase complex"/>
    <property type="evidence" value="ECO:0007669"/>
    <property type="project" value="UniProtKB-UniRule"/>
</dbReference>
<dbReference type="InterPro" id="IPR042251">
    <property type="entry name" value="EutC_C"/>
</dbReference>
<comment type="caution">
    <text evidence="6">The sequence shown here is derived from an EMBL/GenBank/DDBJ whole genome shotgun (WGS) entry which is preliminary data.</text>
</comment>
<dbReference type="HAMAP" id="MF_00601">
    <property type="entry name" value="EutC"/>
    <property type="match status" value="1"/>
</dbReference>
<comment type="subunit">
    <text evidence="5">The basic unit is a heterodimer which dimerizes to form tetramers. The heterotetramers trimerize; 6 large subunits form a core ring with 6 small subunits projecting outwards.</text>
</comment>
<dbReference type="EC" id="4.3.1.7" evidence="5"/>
<organism evidence="6 7">
    <name type="scientific">Komagataeibacter europaeus</name>
    <name type="common">Gluconacetobacter europaeus</name>
    <dbReference type="NCBI Taxonomy" id="33995"/>
    <lineage>
        <taxon>Bacteria</taxon>
        <taxon>Pseudomonadati</taxon>
        <taxon>Pseudomonadota</taxon>
        <taxon>Alphaproteobacteria</taxon>
        <taxon>Acetobacterales</taxon>
        <taxon>Acetobacteraceae</taxon>
        <taxon>Komagataeibacter</taxon>
    </lineage>
</organism>
<dbReference type="OrthoDB" id="114248at2"/>
<dbReference type="NCBIfam" id="NF003971">
    <property type="entry name" value="PRK05465.1"/>
    <property type="match status" value="1"/>
</dbReference>
<dbReference type="PANTHER" id="PTHR39330">
    <property type="entry name" value="ETHANOLAMINE AMMONIA-LYASE LIGHT CHAIN"/>
    <property type="match status" value="1"/>
</dbReference>
<dbReference type="EMBL" id="LHUQ01000009">
    <property type="protein sequence ID" value="KON64576.1"/>
    <property type="molecule type" value="Genomic_DNA"/>
</dbReference>
<dbReference type="RefSeq" id="WP_019091693.1">
    <property type="nucleotide sequence ID" value="NZ_LHUQ01000009.1"/>
</dbReference>
<evidence type="ECO:0000313" key="7">
    <source>
        <dbReference type="Proteomes" id="UP000037566"/>
    </source>
</evidence>
<dbReference type="Proteomes" id="UP000037566">
    <property type="component" value="Unassembled WGS sequence"/>
</dbReference>
<sequence>MTDDRPVSWQGLQARTSARIGLPRAGNTISGAAVRELQYAHVRARHAVSTTLDTSRLNLSQPPIEVESRARDREEYVRRPDLGRQLSDRSRESLPHGQYDVVFVIADGLSALAAEQQGPAVLAAMIPLLTDWRIAPLVVAHRARVALGDEIATCLGARCVVMMIGERPGLRCAESMSLYMTWNPQIGMRDSGRNCISNIHGHGGLSAMAAANALAWLLKTARTRNYSGVNLKDETCTIEQTVRPDPQKMLSDKSGQ</sequence>
<comment type="cofactor">
    <cofactor evidence="5">
        <name>adenosylcob(III)alamin</name>
        <dbReference type="ChEBI" id="CHEBI:18408"/>
    </cofactor>
    <text evidence="5">Binds between the large and small subunits.</text>
</comment>
<dbReference type="PANTHER" id="PTHR39330:SF1">
    <property type="entry name" value="ETHANOLAMINE AMMONIA-LYASE SMALL SUBUNIT"/>
    <property type="match status" value="1"/>
</dbReference>
<comment type="subcellular location">
    <subcellularLocation>
        <location evidence="5">Bacterial microcompartment</location>
    </subcellularLocation>
</comment>
<dbReference type="STRING" id="33995.KOEU_19800"/>
<keyword evidence="1 5" id="KW-0846">Cobalamin</keyword>
<feature type="binding site" evidence="5">
    <location>
        <position position="195"/>
    </location>
    <ligand>
        <name>adenosylcob(III)alamin</name>
        <dbReference type="ChEBI" id="CHEBI:18408"/>
    </ligand>
</feature>
<keyword evidence="7" id="KW-1185">Reference proteome</keyword>
<dbReference type="GO" id="GO:0006520">
    <property type="term" value="P:amino acid metabolic process"/>
    <property type="evidence" value="ECO:0007669"/>
    <property type="project" value="InterPro"/>
</dbReference>
<gene>
    <name evidence="5 6" type="primary">eutC</name>
    <name evidence="6" type="ORF">KOEU_19800</name>
</gene>
<dbReference type="GO" id="GO:0031419">
    <property type="term" value="F:cobalamin binding"/>
    <property type="evidence" value="ECO:0007669"/>
    <property type="project" value="UniProtKB-UniRule"/>
</dbReference>
<evidence type="ECO:0000256" key="5">
    <source>
        <dbReference type="HAMAP-Rule" id="MF_00601"/>
    </source>
</evidence>
<dbReference type="InterPro" id="IPR042255">
    <property type="entry name" value="EutC_N"/>
</dbReference>
<dbReference type="PIRSF" id="PIRSF018982">
    <property type="entry name" value="EutC"/>
    <property type="match status" value="1"/>
</dbReference>
<evidence type="ECO:0000256" key="1">
    <source>
        <dbReference type="ARBA" id="ARBA00022628"/>
    </source>
</evidence>
<evidence type="ECO:0000256" key="3">
    <source>
        <dbReference type="ARBA" id="ARBA00023285"/>
    </source>
</evidence>
<dbReference type="GO" id="GO:0031471">
    <property type="term" value="C:ethanolamine degradation polyhedral organelle"/>
    <property type="evidence" value="ECO:0007669"/>
    <property type="project" value="UniProtKB-UniRule"/>
</dbReference>
<feature type="binding site" evidence="5">
    <location>
        <position position="145"/>
    </location>
    <ligand>
        <name>adenosylcob(III)alamin</name>
        <dbReference type="ChEBI" id="CHEBI:18408"/>
    </ligand>
</feature>
<reference evidence="6" key="1">
    <citation type="submission" date="2015-08" db="EMBL/GenBank/DDBJ databases">
        <title>Draft genome sequence of Komagataeibacter europaeus CECT 8546 a cellulose producer strain from vinegar produced by the traditional method.</title>
        <authorList>
            <person name="Poehlein A."/>
            <person name="Valera M.J."/>
            <person name="Haack F.S."/>
            <person name="Mas A."/>
            <person name="Daniel R."/>
            <person name="Streit W.R."/>
            <person name="Mateo E."/>
        </authorList>
    </citation>
    <scope>NUCLEOTIDE SEQUENCE [LARGE SCALE GENOMIC DNA]</scope>
    <source>
        <strain evidence="6">CECT 8546</strain>
    </source>
</reference>
<evidence type="ECO:0000256" key="2">
    <source>
        <dbReference type="ARBA" id="ARBA00023239"/>
    </source>
</evidence>
<evidence type="ECO:0000256" key="4">
    <source>
        <dbReference type="ARBA" id="ARBA00024446"/>
    </source>
</evidence>
<feature type="binding site" evidence="5">
    <location>
        <position position="166"/>
    </location>
    <ligand>
        <name>adenosylcob(III)alamin</name>
        <dbReference type="ChEBI" id="CHEBI:18408"/>
    </ligand>
</feature>
<keyword evidence="3 5" id="KW-0170">Cobalt</keyword>
<dbReference type="Gene3D" id="3.40.50.11240">
    <property type="entry name" value="Ethanolamine ammonia-lyase light chain (EutC)"/>
    <property type="match status" value="1"/>
</dbReference>
<keyword evidence="4 5" id="KW-1283">Bacterial microcompartment</keyword>
<dbReference type="UniPathway" id="UPA00560"/>
<proteinExistence type="inferred from homology"/>